<dbReference type="InterPro" id="IPR029787">
    <property type="entry name" value="Nucleotide_cyclase"/>
</dbReference>
<evidence type="ECO:0000259" key="3">
    <source>
        <dbReference type="PROSITE" id="PS50887"/>
    </source>
</evidence>
<feature type="domain" description="EAL" evidence="2">
    <location>
        <begin position="492"/>
        <end position="749"/>
    </location>
</feature>
<dbReference type="PROSITE" id="PS50883">
    <property type="entry name" value="EAL"/>
    <property type="match status" value="1"/>
</dbReference>
<feature type="transmembrane region" description="Helical" evidence="1">
    <location>
        <begin position="353"/>
        <end position="371"/>
    </location>
</feature>
<dbReference type="EMBL" id="JAGSCS010000002">
    <property type="protein sequence ID" value="MBR0575184.1"/>
    <property type="molecule type" value="Genomic_DNA"/>
</dbReference>
<feature type="transmembrane region" description="Helical" evidence="1">
    <location>
        <begin position="285"/>
        <end position="309"/>
    </location>
</feature>
<dbReference type="Gene3D" id="3.30.70.270">
    <property type="match status" value="1"/>
</dbReference>
<dbReference type="SUPFAM" id="SSF103190">
    <property type="entry name" value="Sensory domain-like"/>
    <property type="match status" value="1"/>
</dbReference>
<comment type="caution">
    <text evidence="4">The sequence shown here is derived from an EMBL/GenBank/DDBJ whole genome shotgun (WGS) entry which is preliminary data.</text>
</comment>
<dbReference type="NCBIfam" id="TIGR00254">
    <property type="entry name" value="GGDEF"/>
    <property type="match status" value="1"/>
</dbReference>
<proteinExistence type="predicted"/>
<reference evidence="4" key="1">
    <citation type="submission" date="2021-04" db="EMBL/GenBank/DDBJ databases">
        <title>Proteiniclasticum sedimins sp. nov., an obligate anaerobic bacterium isolated from anaerobic sludge.</title>
        <authorList>
            <person name="Liu J."/>
        </authorList>
    </citation>
    <scope>NUCLEOTIDE SEQUENCE</scope>
    <source>
        <strain evidence="4">BAD-10</strain>
    </source>
</reference>
<dbReference type="AlphaFoldDB" id="A0A941CNK5"/>
<dbReference type="SMART" id="SM00267">
    <property type="entry name" value="GGDEF"/>
    <property type="match status" value="1"/>
</dbReference>
<dbReference type="PROSITE" id="PS50887">
    <property type="entry name" value="GGDEF"/>
    <property type="match status" value="1"/>
</dbReference>
<dbReference type="PANTHER" id="PTHR33121">
    <property type="entry name" value="CYCLIC DI-GMP PHOSPHODIESTERASE PDEF"/>
    <property type="match status" value="1"/>
</dbReference>
<dbReference type="InterPro" id="IPR001633">
    <property type="entry name" value="EAL_dom"/>
</dbReference>
<dbReference type="InterPro" id="IPR043128">
    <property type="entry name" value="Rev_trsase/Diguanyl_cyclase"/>
</dbReference>
<dbReference type="InterPro" id="IPR035919">
    <property type="entry name" value="EAL_sf"/>
</dbReference>
<dbReference type="Gene3D" id="3.20.20.450">
    <property type="entry name" value="EAL domain"/>
    <property type="match status" value="1"/>
</dbReference>
<dbReference type="Pfam" id="PF00563">
    <property type="entry name" value="EAL"/>
    <property type="match status" value="1"/>
</dbReference>
<dbReference type="InterPro" id="IPR029151">
    <property type="entry name" value="Sensor-like_sf"/>
</dbReference>
<accession>A0A941CNK5</accession>
<keyword evidence="1" id="KW-0472">Membrane</keyword>
<dbReference type="Pfam" id="PF00990">
    <property type="entry name" value="GGDEF"/>
    <property type="match status" value="1"/>
</dbReference>
<keyword evidence="1" id="KW-1133">Transmembrane helix</keyword>
<organism evidence="4 5">
    <name type="scientific">Proteiniclasticum sediminis</name>
    <dbReference type="NCBI Taxonomy" id="2804028"/>
    <lineage>
        <taxon>Bacteria</taxon>
        <taxon>Bacillati</taxon>
        <taxon>Bacillota</taxon>
        <taxon>Clostridia</taxon>
        <taxon>Eubacteriales</taxon>
        <taxon>Clostridiaceae</taxon>
        <taxon>Proteiniclasticum</taxon>
    </lineage>
</organism>
<evidence type="ECO:0000313" key="5">
    <source>
        <dbReference type="Proteomes" id="UP000675379"/>
    </source>
</evidence>
<keyword evidence="5" id="KW-1185">Reference proteome</keyword>
<dbReference type="Proteomes" id="UP000675379">
    <property type="component" value="Unassembled WGS sequence"/>
</dbReference>
<dbReference type="GO" id="GO:0071111">
    <property type="term" value="F:cyclic-guanylate-specific phosphodiesterase activity"/>
    <property type="evidence" value="ECO:0007669"/>
    <property type="project" value="InterPro"/>
</dbReference>
<dbReference type="CDD" id="cd01948">
    <property type="entry name" value="EAL"/>
    <property type="match status" value="1"/>
</dbReference>
<dbReference type="RefSeq" id="WP_211799700.1">
    <property type="nucleotide sequence ID" value="NZ_JAGSCS010000002.1"/>
</dbReference>
<evidence type="ECO:0000259" key="2">
    <source>
        <dbReference type="PROSITE" id="PS50883"/>
    </source>
</evidence>
<sequence>MRKRRYKEISVSTFLVPFLAITLSFVVLSSLTVQAIRNYFEQHVVQDARGLALSYKSNLQKAVEAKEMTNSLLEDKLLMAGRTVLSTGRVMDNLELESFARMLDVDVIYYYDQTGTLLSASDSKNIGWKAPEGHPVDRFNRSGLEKHVEKIRKNTITHLYYKFSYFRRTDGTFVQVGILADKVVAFLTSFETERILLELDTLNGKRIVSFLGDDLHVSSSTDNTQVGLRITDPEAVKALKAGDEYHSYQKIRGESYLQVFVPVYVDGLKLGFLSVMESMTKNSEVVGGVTTMSLAAMVVVYLSVVFSMLSSFRKTRSLVQTAYFDSVSGLPNQAYLLEFLEEKILHGRNRKKAVVMVTVTGMKVINLTYGLEEADRIIRNIGAHLKLQEKENLRFFRFSASQFIVYLEGYRDKDELLSQLFEIQLRGLGYLQDKSWEHELSFQMGIVELTGHSSSADHLLKDALLALDQAKRNHDQLYAFFDEAMEKQLERENQVEKEIRNALFGHKLAQLHLHYQPQVELSTGRIIAFEALARMESEKLGAISPQEFIAIAEKKGLIIDLGYAVTALACRFIQSLDDAGYGEVRVGINVSVMQLLRDDFLGKTLEVIKDYGVECWRLKLEITESILMENYARINEKLAQIRQLGMQVELDDFGTGYSSFARLEELAIDALKIDKSFIDRIADGRKSSLILADLISMAHKQGLVVVAEGVETPLQEEYLRENCCDYLQGYVYSRPLPEAEALALLDKTGLKEKWKMDA</sequence>
<dbReference type="SUPFAM" id="SSF141868">
    <property type="entry name" value="EAL domain-like"/>
    <property type="match status" value="1"/>
</dbReference>
<dbReference type="SMART" id="SM00052">
    <property type="entry name" value="EAL"/>
    <property type="match status" value="1"/>
</dbReference>
<dbReference type="InterPro" id="IPR000160">
    <property type="entry name" value="GGDEF_dom"/>
</dbReference>
<protein>
    <submittedName>
        <fullName evidence="4">EAL domain-containing protein</fullName>
    </submittedName>
</protein>
<dbReference type="SUPFAM" id="SSF55073">
    <property type="entry name" value="Nucleotide cyclase"/>
    <property type="match status" value="1"/>
</dbReference>
<dbReference type="InterPro" id="IPR050706">
    <property type="entry name" value="Cyclic-di-GMP_PDE-like"/>
</dbReference>
<feature type="domain" description="GGDEF" evidence="3">
    <location>
        <begin position="350"/>
        <end position="483"/>
    </location>
</feature>
<gene>
    <name evidence="4" type="ORF">KCG48_02405</name>
</gene>
<dbReference type="PANTHER" id="PTHR33121:SF70">
    <property type="entry name" value="SIGNALING PROTEIN YKOW"/>
    <property type="match status" value="1"/>
</dbReference>
<evidence type="ECO:0000256" key="1">
    <source>
        <dbReference type="SAM" id="Phobius"/>
    </source>
</evidence>
<name>A0A941CNK5_9CLOT</name>
<evidence type="ECO:0000313" key="4">
    <source>
        <dbReference type="EMBL" id="MBR0575184.1"/>
    </source>
</evidence>
<keyword evidence="1" id="KW-0812">Transmembrane</keyword>